<proteinExistence type="predicted"/>
<dbReference type="PANTHER" id="PTHR12697:SF5">
    <property type="entry name" value="DEOXYHYPUSINE HYDROXYLASE"/>
    <property type="match status" value="1"/>
</dbReference>
<dbReference type="OrthoDB" id="3884680at2"/>
<accession>A0A511JL31</accession>
<dbReference type="SMART" id="SM00567">
    <property type="entry name" value="EZ_HEAT"/>
    <property type="match status" value="6"/>
</dbReference>
<sequence>MTLFVVIAVLAVLGAVAVLAALEHRTWLTRREARRRETANRLRPSALALIDGEDPQVPTLSGPDTLVFADLLVHYSRGLRGEADDRISGYFESTGAVDRELRHLHGVRERSRVEAAFGLGDLGSSRAVPELVRALDDRSADVRAAATRSLGRLGATTAVQQVIAASVALRVPRAVAGAALLEIGPQAVPSLLELLGHEDPHFRADAAELIGLLGAANDADALPSRLRDGSPEVRAATAAALGRLGSGTARDELVATLQDRVPYVRASAARALGQIGGRTATAALLEVARHDEFDPASEAARALARIDPALVLRAAEEPDSGPHLLEAADRLRL</sequence>
<dbReference type="AlphaFoldDB" id="A0A511JL31"/>
<dbReference type="RefSeq" id="WP_146845862.1">
    <property type="nucleotide sequence ID" value="NZ_BJWH01000008.1"/>
</dbReference>
<gene>
    <name evidence="2" type="ORF">CTE05_18800</name>
</gene>
<dbReference type="PROSITE" id="PS50077">
    <property type="entry name" value="HEAT_REPEAT"/>
    <property type="match status" value="1"/>
</dbReference>
<keyword evidence="2" id="KW-0456">Lyase</keyword>
<protein>
    <submittedName>
        <fullName evidence="2">HEAT repeat-containing PBS lyase</fullName>
    </submittedName>
</protein>
<evidence type="ECO:0000256" key="1">
    <source>
        <dbReference type="ARBA" id="ARBA00045876"/>
    </source>
</evidence>
<dbReference type="Pfam" id="PF13646">
    <property type="entry name" value="HEAT_2"/>
    <property type="match status" value="2"/>
</dbReference>
<name>A0A511JL31_9CELL</name>
<dbReference type="Gene3D" id="1.25.10.10">
    <property type="entry name" value="Leucine-rich Repeat Variant"/>
    <property type="match status" value="2"/>
</dbReference>
<dbReference type="GO" id="GO:0016829">
    <property type="term" value="F:lyase activity"/>
    <property type="evidence" value="ECO:0007669"/>
    <property type="project" value="UniProtKB-KW"/>
</dbReference>
<organism evidence="2 3">
    <name type="scientific">Cellulomonas terrae</name>
    <dbReference type="NCBI Taxonomy" id="311234"/>
    <lineage>
        <taxon>Bacteria</taxon>
        <taxon>Bacillati</taxon>
        <taxon>Actinomycetota</taxon>
        <taxon>Actinomycetes</taxon>
        <taxon>Micrococcales</taxon>
        <taxon>Cellulomonadaceae</taxon>
        <taxon>Cellulomonas</taxon>
    </lineage>
</organism>
<dbReference type="InterPro" id="IPR016024">
    <property type="entry name" value="ARM-type_fold"/>
</dbReference>
<dbReference type="GO" id="GO:0016491">
    <property type="term" value="F:oxidoreductase activity"/>
    <property type="evidence" value="ECO:0007669"/>
    <property type="project" value="TreeGrafter"/>
</dbReference>
<evidence type="ECO:0000313" key="3">
    <source>
        <dbReference type="Proteomes" id="UP000321049"/>
    </source>
</evidence>
<dbReference type="InterPro" id="IPR004155">
    <property type="entry name" value="PBS_lyase_HEAT"/>
</dbReference>
<dbReference type="PANTHER" id="PTHR12697">
    <property type="entry name" value="PBS LYASE HEAT-LIKE PROTEIN"/>
    <property type="match status" value="1"/>
</dbReference>
<comment type="function">
    <text evidence="1">Catalyzes the hydroxylation of the N(6)-(4-aminobutyl)-L-lysine intermediate produced by deoxyhypusine synthase/DHPS on a critical lysine of the eukaryotic translation initiation factor 5A/eIF-5A. This is the second step of the post-translational modification of that lysine into an unusual amino acid residue named hypusine. Hypusination is unique to mature eIF-5A factor and is essential for its function.</text>
</comment>
<dbReference type="SUPFAM" id="SSF48371">
    <property type="entry name" value="ARM repeat"/>
    <property type="match status" value="1"/>
</dbReference>
<reference evidence="2 3" key="1">
    <citation type="submission" date="2019-07" db="EMBL/GenBank/DDBJ databases">
        <title>Whole genome shotgun sequence of Cellulomonas terrae NBRC 100819.</title>
        <authorList>
            <person name="Hosoyama A."/>
            <person name="Uohara A."/>
            <person name="Ohji S."/>
            <person name="Ichikawa N."/>
        </authorList>
    </citation>
    <scope>NUCLEOTIDE SEQUENCE [LARGE SCALE GENOMIC DNA]</scope>
    <source>
        <strain evidence="2 3">NBRC 100819</strain>
    </source>
</reference>
<keyword evidence="3" id="KW-1185">Reference proteome</keyword>
<dbReference type="InterPro" id="IPR011989">
    <property type="entry name" value="ARM-like"/>
</dbReference>
<dbReference type="InterPro" id="IPR021133">
    <property type="entry name" value="HEAT_type_2"/>
</dbReference>
<comment type="caution">
    <text evidence="2">The sequence shown here is derived from an EMBL/GenBank/DDBJ whole genome shotgun (WGS) entry which is preliminary data.</text>
</comment>
<dbReference type="Proteomes" id="UP000321049">
    <property type="component" value="Unassembled WGS sequence"/>
</dbReference>
<evidence type="ECO:0000313" key="2">
    <source>
        <dbReference type="EMBL" id="GEL98333.1"/>
    </source>
</evidence>
<dbReference type="EMBL" id="BJWH01000008">
    <property type="protein sequence ID" value="GEL98333.1"/>
    <property type="molecule type" value="Genomic_DNA"/>
</dbReference>